<sequence length="140" mass="15523">MENKVVIKHYSNSEITIVWKPGICIHAGTCVKMLPKVYNPKAKPWIKIENASSEQLIEQIDQCPSGALSYITNLKQEKMSDLNKIEVMANGPLICSGTIKVINADGKEEIKENKTAFCRCGHSSNKPYCDGKHKVEGFVG</sequence>
<keyword evidence="3" id="KW-0408">Iron</keyword>
<dbReference type="InterPro" id="IPR042216">
    <property type="entry name" value="MitoNEET_CISD"/>
</dbReference>
<evidence type="ECO:0000256" key="1">
    <source>
        <dbReference type="ARBA" id="ARBA00022714"/>
    </source>
</evidence>
<feature type="domain" description="Iron-binding zinc finger CDGSH type" evidence="5">
    <location>
        <begin position="96"/>
        <end position="139"/>
    </location>
</feature>
<dbReference type="EMBL" id="JBHTMY010000003">
    <property type="protein sequence ID" value="MFD1315964.1"/>
    <property type="molecule type" value="Genomic_DNA"/>
</dbReference>
<dbReference type="SMART" id="SM00704">
    <property type="entry name" value="ZnF_CDGSH"/>
    <property type="match status" value="1"/>
</dbReference>
<organism evidence="6 7">
    <name type="scientific">Namhaeicola litoreus</name>
    <dbReference type="NCBI Taxonomy" id="1052145"/>
    <lineage>
        <taxon>Bacteria</taxon>
        <taxon>Pseudomonadati</taxon>
        <taxon>Bacteroidota</taxon>
        <taxon>Flavobacteriia</taxon>
        <taxon>Flavobacteriales</taxon>
        <taxon>Flavobacteriaceae</taxon>
        <taxon>Namhaeicola</taxon>
    </lineage>
</organism>
<evidence type="ECO:0000313" key="7">
    <source>
        <dbReference type="Proteomes" id="UP001597201"/>
    </source>
</evidence>
<dbReference type="InterPro" id="IPR010693">
    <property type="entry name" value="Divergent_4Fe-4S_mono-cluster"/>
</dbReference>
<reference evidence="7" key="1">
    <citation type="journal article" date="2019" name="Int. J. Syst. Evol. Microbiol.">
        <title>The Global Catalogue of Microorganisms (GCM) 10K type strain sequencing project: providing services to taxonomists for standard genome sequencing and annotation.</title>
        <authorList>
            <consortium name="The Broad Institute Genomics Platform"/>
            <consortium name="The Broad Institute Genome Sequencing Center for Infectious Disease"/>
            <person name="Wu L."/>
            <person name="Ma J."/>
        </authorList>
    </citation>
    <scope>NUCLEOTIDE SEQUENCE [LARGE SCALE GENOMIC DNA]</scope>
    <source>
        <strain evidence="7">CCUG 61485</strain>
    </source>
</reference>
<keyword evidence="2" id="KW-0479">Metal-binding</keyword>
<keyword evidence="1" id="KW-0001">2Fe-2S</keyword>
<evidence type="ECO:0000256" key="3">
    <source>
        <dbReference type="ARBA" id="ARBA00023004"/>
    </source>
</evidence>
<evidence type="ECO:0000259" key="5">
    <source>
        <dbReference type="SMART" id="SM00704"/>
    </source>
</evidence>
<dbReference type="RefSeq" id="WP_377178639.1">
    <property type="nucleotide sequence ID" value="NZ_JBHTMY010000003.1"/>
</dbReference>
<gene>
    <name evidence="6" type="ORF">ACFQ39_10075</name>
</gene>
<proteinExistence type="predicted"/>
<dbReference type="Pfam" id="PF09360">
    <property type="entry name" value="zf-CDGSH"/>
    <property type="match status" value="1"/>
</dbReference>
<dbReference type="Pfam" id="PF06902">
    <property type="entry name" value="Fer4_19"/>
    <property type="match status" value="1"/>
</dbReference>
<evidence type="ECO:0000256" key="4">
    <source>
        <dbReference type="ARBA" id="ARBA00023014"/>
    </source>
</evidence>
<evidence type="ECO:0000313" key="6">
    <source>
        <dbReference type="EMBL" id="MFD1315964.1"/>
    </source>
</evidence>
<keyword evidence="7" id="KW-1185">Reference proteome</keyword>
<dbReference type="Proteomes" id="UP001597201">
    <property type="component" value="Unassembled WGS sequence"/>
</dbReference>
<dbReference type="Gene3D" id="3.40.5.90">
    <property type="entry name" value="CDGSH iron-sulfur domain, mitoNEET-type"/>
    <property type="match status" value="1"/>
</dbReference>
<comment type="caution">
    <text evidence="6">The sequence shown here is derived from an EMBL/GenBank/DDBJ whole genome shotgun (WGS) entry which is preliminary data.</text>
</comment>
<dbReference type="InterPro" id="IPR018967">
    <property type="entry name" value="FeS-contain_CDGSH-typ"/>
</dbReference>
<accession>A0ABW3Y5D0</accession>
<name>A0ABW3Y5D0_9FLAO</name>
<keyword evidence="4" id="KW-0411">Iron-sulfur</keyword>
<evidence type="ECO:0000256" key="2">
    <source>
        <dbReference type="ARBA" id="ARBA00022723"/>
    </source>
</evidence>
<protein>
    <submittedName>
        <fullName evidence="6">(4Fe-4S)-binding protein</fullName>
    </submittedName>
</protein>